<gene>
    <name evidence="2" type="ORF">K7G82_14415</name>
</gene>
<feature type="region of interest" description="Disordered" evidence="1">
    <location>
        <begin position="37"/>
        <end position="82"/>
    </location>
</feature>
<evidence type="ECO:0000313" key="3">
    <source>
        <dbReference type="Proteomes" id="UP000706039"/>
    </source>
</evidence>
<dbReference type="Proteomes" id="UP000706039">
    <property type="component" value="Unassembled WGS sequence"/>
</dbReference>
<feature type="compositionally biased region" description="Low complexity" evidence="1">
    <location>
        <begin position="61"/>
        <end position="73"/>
    </location>
</feature>
<protein>
    <submittedName>
        <fullName evidence="2">CsbD family protein</fullName>
    </submittedName>
</protein>
<keyword evidence="3" id="KW-1185">Reference proteome</keyword>
<dbReference type="EMBL" id="JAINVV010000006">
    <property type="protein sequence ID" value="MBY8823494.1"/>
    <property type="molecule type" value="Genomic_DNA"/>
</dbReference>
<proteinExistence type="predicted"/>
<comment type="caution">
    <text evidence="2">The sequence shown here is derived from an EMBL/GenBank/DDBJ whole genome shotgun (WGS) entry which is preliminary data.</text>
</comment>
<sequence>MGEIKDRAKGVVGETVGKAKRAIGEAADCPDLVVEGDAQEAKGDAEKAHARAEADLKRRPSGAPAGAPFAFSPNEKPFSEYA</sequence>
<evidence type="ECO:0000256" key="1">
    <source>
        <dbReference type="SAM" id="MobiDB-lite"/>
    </source>
</evidence>
<accession>A0ABS7PQ97</accession>
<dbReference type="RefSeq" id="WP_222990597.1">
    <property type="nucleotide sequence ID" value="NZ_JAINVV010000006.1"/>
</dbReference>
<evidence type="ECO:0000313" key="2">
    <source>
        <dbReference type="EMBL" id="MBY8823494.1"/>
    </source>
</evidence>
<dbReference type="InterPro" id="IPR036629">
    <property type="entry name" value="YjbJ_sf"/>
</dbReference>
<name>A0ABS7PQ97_9SPHN</name>
<organism evidence="2 3">
    <name type="scientific">Sphingomonas colocasiae</name>
    <dbReference type="NCBI Taxonomy" id="1848973"/>
    <lineage>
        <taxon>Bacteria</taxon>
        <taxon>Pseudomonadati</taxon>
        <taxon>Pseudomonadota</taxon>
        <taxon>Alphaproteobacteria</taxon>
        <taxon>Sphingomonadales</taxon>
        <taxon>Sphingomonadaceae</taxon>
        <taxon>Sphingomonas</taxon>
    </lineage>
</organism>
<dbReference type="SUPFAM" id="SSF69047">
    <property type="entry name" value="Hypothetical protein YjbJ"/>
    <property type="match status" value="1"/>
</dbReference>
<feature type="compositionally biased region" description="Basic and acidic residues" evidence="1">
    <location>
        <begin position="39"/>
        <end position="58"/>
    </location>
</feature>
<reference evidence="2 3" key="1">
    <citation type="submission" date="2021-08" db="EMBL/GenBank/DDBJ databases">
        <authorList>
            <person name="Tuo L."/>
        </authorList>
    </citation>
    <scope>NUCLEOTIDE SEQUENCE [LARGE SCALE GENOMIC DNA]</scope>
    <source>
        <strain evidence="2 3">JCM 31229</strain>
    </source>
</reference>